<dbReference type="Proteomes" id="UP000467193">
    <property type="component" value="Chromosome"/>
</dbReference>
<protein>
    <recommendedName>
        <fullName evidence="3">DUF2505 domain-containing protein</fullName>
    </recommendedName>
</protein>
<name>A0A7I7QS76_9MYCO</name>
<sequence length="173" mass="18489">MARTIDASFTSEASVEQVGNTFGQRTYWLDRIAAFGGGIVLDTFDRADDGSVTVTTSQDLRRDALPGVLGKLYPADLTIHRYERWRPTGPREFAGDIDVRAVGAPLTGSGTAFLAAEGVGSRLTFAGTVAFKLPVVGGRIEGYLATQMRQAIADLNSFTAAWIADNPQSRSAT</sequence>
<dbReference type="RefSeq" id="WP_163798008.1">
    <property type="nucleotide sequence ID" value="NZ_AP022588.1"/>
</dbReference>
<dbReference type="EMBL" id="AP022588">
    <property type="protein sequence ID" value="BBY29228.1"/>
    <property type="molecule type" value="Genomic_DNA"/>
</dbReference>
<reference evidence="1 2" key="1">
    <citation type="journal article" date="2019" name="Emerg. Microbes Infect.">
        <title>Comprehensive subspecies identification of 175 nontuberculous mycobacteria species based on 7547 genomic profiles.</title>
        <authorList>
            <person name="Matsumoto Y."/>
            <person name="Kinjo T."/>
            <person name="Motooka D."/>
            <person name="Nabeya D."/>
            <person name="Jung N."/>
            <person name="Uechi K."/>
            <person name="Horii T."/>
            <person name="Iida T."/>
            <person name="Fujita J."/>
            <person name="Nakamura S."/>
        </authorList>
    </citation>
    <scope>NUCLEOTIDE SEQUENCE [LARGE SCALE GENOMIC DNA]</scope>
    <source>
        <strain evidence="1 2">JCM 17899</strain>
    </source>
</reference>
<dbReference type="InterPro" id="IPR019639">
    <property type="entry name" value="DUF2505"/>
</dbReference>
<evidence type="ECO:0000313" key="2">
    <source>
        <dbReference type="Proteomes" id="UP000467193"/>
    </source>
</evidence>
<accession>A0A7I7QS76</accession>
<organism evidence="1 2">
    <name type="scientific">Mycolicibacterium sediminis</name>
    <dbReference type="NCBI Taxonomy" id="1286180"/>
    <lineage>
        <taxon>Bacteria</taxon>
        <taxon>Bacillati</taxon>
        <taxon>Actinomycetota</taxon>
        <taxon>Actinomycetes</taxon>
        <taxon>Mycobacteriales</taxon>
        <taxon>Mycobacteriaceae</taxon>
        <taxon>Mycolicibacterium</taxon>
    </lineage>
</organism>
<proteinExistence type="predicted"/>
<evidence type="ECO:0008006" key="3">
    <source>
        <dbReference type="Google" id="ProtNLM"/>
    </source>
</evidence>
<keyword evidence="2" id="KW-1185">Reference proteome</keyword>
<gene>
    <name evidence="1" type="ORF">MSEDJ_33240</name>
</gene>
<dbReference type="KEGG" id="msei:MSEDJ_33240"/>
<dbReference type="Pfam" id="PF10698">
    <property type="entry name" value="DUF2505"/>
    <property type="match status" value="1"/>
</dbReference>
<evidence type="ECO:0000313" key="1">
    <source>
        <dbReference type="EMBL" id="BBY29228.1"/>
    </source>
</evidence>
<dbReference type="AlphaFoldDB" id="A0A7I7QS76"/>